<reference evidence="1 2" key="1">
    <citation type="journal article" date="2016" name="Sci. Rep.">
        <title>The Dendrobium catenatum Lindl. genome sequence provides insights into polysaccharide synthase, floral development and adaptive evolution.</title>
        <authorList>
            <person name="Zhang G.Q."/>
            <person name="Xu Q."/>
            <person name="Bian C."/>
            <person name="Tsai W.C."/>
            <person name="Yeh C.M."/>
            <person name="Liu K.W."/>
            <person name="Yoshida K."/>
            <person name="Zhang L.S."/>
            <person name="Chang S.B."/>
            <person name="Chen F."/>
            <person name="Shi Y."/>
            <person name="Su Y.Y."/>
            <person name="Zhang Y.Q."/>
            <person name="Chen L.J."/>
            <person name="Yin Y."/>
            <person name="Lin M."/>
            <person name="Huang H."/>
            <person name="Deng H."/>
            <person name="Wang Z.W."/>
            <person name="Zhu S.L."/>
            <person name="Zhao X."/>
            <person name="Deng C."/>
            <person name="Niu S.C."/>
            <person name="Huang J."/>
            <person name="Wang M."/>
            <person name="Liu G.H."/>
            <person name="Yang H.J."/>
            <person name="Xiao X.J."/>
            <person name="Hsiao Y.Y."/>
            <person name="Wu W.L."/>
            <person name="Chen Y.Y."/>
            <person name="Mitsuda N."/>
            <person name="Ohme-Takagi M."/>
            <person name="Luo Y.B."/>
            <person name="Van de Peer Y."/>
            <person name="Liu Z.J."/>
        </authorList>
    </citation>
    <scope>NUCLEOTIDE SEQUENCE [LARGE SCALE GENOMIC DNA]</scope>
    <source>
        <tissue evidence="1">The whole plant</tissue>
    </source>
</reference>
<dbReference type="EMBL" id="KZ503329">
    <property type="protein sequence ID" value="PKU65584.1"/>
    <property type="molecule type" value="Genomic_DNA"/>
</dbReference>
<keyword evidence="2" id="KW-1185">Reference proteome</keyword>
<dbReference type="Proteomes" id="UP000233837">
    <property type="component" value="Unassembled WGS sequence"/>
</dbReference>
<reference evidence="1 2" key="2">
    <citation type="journal article" date="2017" name="Nature">
        <title>The Apostasia genome and the evolution of orchids.</title>
        <authorList>
            <person name="Zhang G.Q."/>
            <person name="Liu K.W."/>
            <person name="Li Z."/>
            <person name="Lohaus R."/>
            <person name="Hsiao Y.Y."/>
            <person name="Niu S.C."/>
            <person name="Wang J.Y."/>
            <person name="Lin Y.C."/>
            <person name="Xu Q."/>
            <person name="Chen L.J."/>
            <person name="Yoshida K."/>
            <person name="Fujiwara S."/>
            <person name="Wang Z.W."/>
            <person name="Zhang Y.Q."/>
            <person name="Mitsuda N."/>
            <person name="Wang M."/>
            <person name="Liu G.H."/>
            <person name="Pecoraro L."/>
            <person name="Huang H.X."/>
            <person name="Xiao X.J."/>
            <person name="Lin M."/>
            <person name="Wu X.Y."/>
            <person name="Wu W.L."/>
            <person name="Chen Y.Y."/>
            <person name="Chang S.B."/>
            <person name="Sakamoto S."/>
            <person name="Ohme-Takagi M."/>
            <person name="Yagi M."/>
            <person name="Zeng S.J."/>
            <person name="Shen C.Y."/>
            <person name="Yeh C.M."/>
            <person name="Luo Y.B."/>
            <person name="Tsai W.C."/>
            <person name="Van de Peer Y."/>
            <person name="Liu Z.J."/>
        </authorList>
    </citation>
    <scope>NUCLEOTIDE SEQUENCE [LARGE SCALE GENOMIC DNA]</scope>
    <source>
        <tissue evidence="1">The whole plant</tissue>
    </source>
</reference>
<gene>
    <name evidence="1" type="ORF">MA16_Dca023202</name>
</gene>
<name>A0A2I0VQ94_9ASPA</name>
<dbReference type="PROSITE" id="PS51257">
    <property type="entry name" value="PROKAR_LIPOPROTEIN"/>
    <property type="match status" value="1"/>
</dbReference>
<evidence type="ECO:0000313" key="1">
    <source>
        <dbReference type="EMBL" id="PKU65584.1"/>
    </source>
</evidence>
<proteinExistence type="predicted"/>
<dbReference type="AlphaFoldDB" id="A0A2I0VQ94"/>
<sequence>MNLCIRPYLLKRMEALLQPVASSSLSCLPLWCSNIYVSPSSCQPLFTTKACYPRVKMGEFIPYNVSIIYE</sequence>
<organism evidence="1 2">
    <name type="scientific">Dendrobium catenatum</name>
    <dbReference type="NCBI Taxonomy" id="906689"/>
    <lineage>
        <taxon>Eukaryota</taxon>
        <taxon>Viridiplantae</taxon>
        <taxon>Streptophyta</taxon>
        <taxon>Embryophyta</taxon>
        <taxon>Tracheophyta</taxon>
        <taxon>Spermatophyta</taxon>
        <taxon>Magnoliopsida</taxon>
        <taxon>Liliopsida</taxon>
        <taxon>Asparagales</taxon>
        <taxon>Orchidaceae</taxon>
        <taxon>Epidendroideae</taxon>
        <taxon>Malaxideae</taxon>
        <taxon>Dendrobiinae</taxon>
        <taxon>Dendrobium</taxon>
    </lineage>
</organism>
<accession>A0A2I0VQ94</accession>
<evidence type="ECO:0000313" key="2">
    <source>
        <dbReference type="Proteomes" id="UP000233837"/>
    </source>
</evidence>
<protein>
    <submittedName>
        <fullName evidence="1">Uncharacterized protein</fullName>
    </submittedName>
</protein>